<dbReference type="InterPro" id="IPR013686">
    <property type="entry name" value="Polypept-transport_assoc_ShlB"/>
</dbReference>
<dbReference type="Gene3D" id="2.40.160.50">
    <property type="entry name" value="membrane protein fhac: a member of the omp85/tpsb transporter family"/>
    <property type="match status" value="1"/>
</dbReference>
<keyword evidence="4" id="KW-0732">Signal</keyword>
<keyword evidence="2" id="KW-0812">Transmembrane</keyword>
<feature type="domain" description="Haemolysin activator HlyB C-terminal" evidence="5">
    <location>
        <begin position="203"/>
        <end position="507"/>
    </location>
</feature>
<evidence type="ECO:0000256" key="1">
    <source>
        <dbReference type="ARBA" id="ARBA00022452"/>
    </source>
</evidence>
<dbReference type="EMBL" id="CP003333">
    <property type="protein sequence ID" value="AFL68761.1"/>
    <property type="molecule type" value="Genomic_DNA"/>
</dbReference>
<evidence type="ECO:0000256" key="2">
    <source>
        <dbReference type="ARBA" id="ARBA00022692"/>
    </source>
</evidence>
<feature type="domain" description="Polypeptide-transport-associated ShlB-type" evidence="6">
    <location>
        <begin position="66"/>
        <end position="140"/>
    </location>
</feature>
<dbReference type="RefSeq" id="WP_014769639.1">
    <property type="nucleotide sequence ID" value="NC_018002.1"/>
</dbReference>
<evidence type="ECO:0000259" key="5">
    <source>
        <dbReference type="Pfam" id="PF03865"/>
    </source>
</evidence>
<protein>
    <submittedName>
        <fullName evidence="7">Hemolysin activation/secretion protein</fullName>
    </submittedName>
</protein>
<dbReference type="AlphaFoldDB" id="I3XXT7"/>
<feature type="signal peptide" evidence="4">
    <location>
        <begin position="1"/>
        <end position="19"/>
    </location>
</feature>
<dbReference type="PANTHER" id="PTHR34597">
    <property type="entry name" value="SLR1661 PROTEIN"/>
    <property type="match status" value="1"/>
</dbReference>
<evidence type="ECO:0000313" key="7">
    <source>
        <dbReference type="EMBL" id="AFL68761.1"/>
    </source>
</evidence>
<name>I3XXT7_SULBS</name>
<evidence type="ECO:0000259" key="6">
    <source>
        <dbReference type="Pfam" id="PF08479"/>
    </source>
</evidence>
<dbReference type="Proteomes" id="UP000006176">
    <property type="component" value="Chromosome"/>
</dbReference>
<dbReference type="GO" id="GO:0098046">
    <property type="term" value="C:type V protein secretion system complex"/>
    <property type="evidence" value="ECO:0007669"/>
    <property type="project" value="TreeGrafter"/>
</dbReference>
<dbReference type="eggNOG" id="COG2831">
    <property type="taxonomic scope" value="Bacteria"/>
</dbReference>
<keyword evidence="8" id="KW-1185">Reference proteome</keyword>
<dbReference type="Pfam" id="PF03865">
    <property type="entry name" value="ShlB"/>
    <property type="match status" value="1"/>
</dbReference>
<dbReference type="Pfam" id="PF08479">
    <property type="entry name" value="POTRA_2"/>
    <property type="match status" value="1"/>
</dbReference>
<organism evidence="7 8">
    <name type="scientific">Sulfurospirillum barnesii (strain ATCC 700032 / DSM 10660 / SES-3)</name>
    <dbReference type="NCBI Taxonomy" id="760154"/>
    <lineage>
        <taxon>Bacteria</taxon>
        <taxon>Pseudomonadati</taxon>
        <taxon>Campylobacterota</taxon>
        <taxon>Epsilonproteobacteria</taxon>
        <taxon>Campylobacterales</taxon>
        <taxon>Sulfurospirillaceae</taxon>
        <taxon>Sulfurospirillum</taxon>
    </lineage>
</organism>
<feature type="chain" id="PRO_5003682841" evidence="4">
    <location>
        <begin position="20"/>
        <end position="548"/>
    </location>
</feature>
<sequence length="548" mass="59573">MRTVKIITLSLTTASFLFGAPPTVSDIERNVQPPKEVERGMNNVIPTLPTQEIKPAMSDMGGKSIEVKGFTLSGALHVKSETLLSLLEPYAGKSYTLGELEKITALITKAYREEGYFVARAYIPKQSMKEGILEIAIIEGNYGAFHLTNSSLVSNERVQGMLDAIKHENIISTHTLERAMLLINDTPGVKVTGADVKPGENVGTSDFEMRTEASNPYSAYIVGDNYGSKYTGRHRVNAGLSANSPLGYGDKFGINGVLSSSTDLKNGKVYYNFPLMDNGLRGELSASRTTYSLAEEYKALDALGHSTTLEASLSYPLIRTRLESLHLSLGYAHKKMKDEIESTDDVTKKDSNALSLGANYLKNHTLFGINSSLTSELKLTKGELDSPSNSDTDGAYAKVAGSVEHTMAFSPLYALTTSLRFQHALGNKNLDGSEDFSLGGAYGVRAFPDGEHSAENGYILGAELFYTLPSFEGIMHKASLFADTGYATMQNENGTQESRQLSDIGIGYQASYKQFFGKAQIARVIGGEKVESESERSTKLLLQLGFVY</sequence>
<keyword evidence="1" id="KW-0472">Membrane</keyword>
<dbReference type="KEGG" id="sba:Sulba_1473"/>
<keyword evidence="1" id="KW-1134">Transmembrane beta strand</keyword>
<proteinExistence type="predicted"/>
<dbReference type="InterPro" id="IPR005565">
    <property type="entry name" value="Hemolysn_activator_HlyB_C"/>
</dbReference>
<dbReference type="STRING" id="760154.Sulba_1473"/>
<dbReference type="PANTHER" id="PTHR34597:SF1">
    <property type="entry name" value="HEME_HEMOPEXIN TRANSPORTER PROTEIN HUXB"/>
    <property type="match status" value="1"/>
</dbReference>
<evidence type="ECO:0000256" key="4">
    <source>
        <dbReference type="SAM" id="SignalP"/>
    </source>
</evidence>
<dbReference type="PATRIC" id="fig|760154.4.peg.1476"/>
<keyword evidence="3" id="KW-0998">Cell outer membrane</keyword>
<evidence type="ECO:0000256" key="3">
    <source>
        <dbReference type="ARBA" id="ARBA00023237"/>
    </source>
</evidence>
<reference evidence="7 8" key="1">
    <citation type="submission" date="2012-06" db="EMBL/GenBank/DDBJ databases">
        <title>Complete sequence of Sulfurospirillum barnesii SES-3.</title>
        <authorList>
            <consortium name="US DOE Joint Genome Institute"/>
            <person name="Lucas S."/>
            <person name="Han J."/>
            <person name="Lapidus A."/>
            <person name="Cheng J.-F."/>
            <person name="Goodwin L."/>
            <person name="Pitluck S."/>
            <person name="Peters L."/>
            <person name="Ovchinnikova G."/>
            <person name="Lu M."/>
            <person name="Detter J.C."/>
            <person name="Han C."/>
            <person name="Tapia R."/>
            <person name="Land M."/>
            <person name="Hauser L."/>
            <person name="Kyrpides N."/>
            <person name="Ivanova N."/>
            <person name="Pagani I."/>
            <person name="Stolz J."/>
            <person name="Arkin A."/>
            <person name="Dehal P."/>
            <person name="Oremland R."/>
            <person name="Saltikov C."/>
            <person name="Basu P."/>
            <person name="Hollibaugh J."/>
            <person name="Newman D."/>
            <person name="Stolyar S."/>
            <person name="Hazen T."/>
            <person name="Woyke T."/>
        </authorList>
    </citation>
    <scope>NUCLEOTIDE SEQUENCE [LARGE SCALE GENOMIC DNA]</scope>
    <source>
        <strain evidence="8">ATCC 700032 / DSM 10660 / SES-3</strain>
    </source>
</reference>
<evidence type="ECO:0000313" key="8">
    <source>
        <dbReference type="Proteomes" id="UP000006176"/>
    </source>
</evidence>
<dbReference type="GO" id="GO:0046819">
    <property type="term" value="P:protein secretion by the type V secretion system"/>
    <property type="evidence" value="ECO:0007669"/>
    <property type="project" value="TreeGrafter"/>
</dbReference>
<dbReference type="InterPro" id="IPR051544">
    <property type="entry name" value="TPS_OM_transporter"/>
</dbReference>
<dbReference type="HOGENOM" id="CLU_021521_2_2_7"/>
<gene>
    <name evidence="7" type="ordered locus">Sulba_1473</name>
</gene>
<dbReference type="GO" id="GO:0008320">
    <property type="term" value="F:protein transmembrane transporter activity"/>
    <property type="evidence" value="ECO:0007669"/>
    <property type="project" value="TreeGrafter"/>
</dbReference>
<accession>I3XXT7</accession>
<dbReference type="Gene3D" id="3.10.20.310">
    <property type="entry name" value="membrane protein fhac"/>
    <property type="match status" value="1"/>
</dbReference>